<keyword evidence="2" id="KW-1185">Reference proteome</keyword>
<comment type="caution">
    <text evidence="1">The sequence shown here is derived from an EMBL/GenBank/DDBJ whole genome shotgun (WGS) entry which is preliminary data.</text>
</comment>
<dbReference type="Pfam" id="PF07963">
    <property type="entry name" value="N_methyl"/>
    <property type="match status" value="1"/>
</dbReference>
<dbReference type="NCBIfam" id="TIGR02532">
    <property type="entry name" value="IV_pilin_GFxxxE"/>
    <property type="match status" value="1"/>
</dbReference>
<accession>A0AA44CBC3</accession>
<proteinExistence type="predicted"/>
<protein>
    <submittedName>
        <fullName evidence="1">Prepilin-type N-terminal cleavage/methylation domain-containing protein</fullName>
    </submittedName>
</protein>
<dbReference type="InterPro" id="IPR012902">
    <property type="entry name" value="N_methyl_site"/>
</dbReference>
<organism evidence="1 2">
    <name type="scientific">Ferranicluibacter rubi</name>
    <dbReference type="NCBI Taxonomy" id="2715133"/>
    <lineage>
        <taxon>Bacteria</taxon>
        <taxon>Pseudomonadati</taxon>
        <taxon>Pseudomonadota</taxon>
        <taxon>Alphaproteobacteria</taxon>
        <taxon>Hyphomicrobiales</taxon>
        <taxon>Rhizobiaceae</taxon>
        <taxon>Ferranicluibacter</taxon>
    </lineage>
</organism>
<dbReference type="EMBL" id="JAANCM010000001">
    <property type="protein sequence ID" value="NHT74882.1"/>
    <property type="molecule type" value="Genomic_DNA"/>
</dbReference>
<reference evidence="1" key="1">
    <citation type="submission" date="2020-03" db="EMBL/GenBank/DDBJ databases">
        <title>Ferranicluibacter endophyticum gen. nov., sp. nov., a new genus isolated from Rubus ulmifolius Schott. stem.</title>
        <authorList>
            <person name="Roca-Couso R."/>
            <person name="Flores-Felix J.D."/>
            <person name="Igual J.M."/>
            <person name="Rivas R."/>
        </authorList>
    </citation>
    <scope>NUCLEOTIDE SEQUENCE</scope>
    <source>
        <strain evidence="1">CRRU44</strain>
    </source>
</reference>
<evidence type="ECO:0000313" key="1">
    <source>
        <dbReference type="EMBL" id="NHT74882.1"/>
    </source>
</evidence>
<dbReference type="PROSITE" id="PS00409">
    <property type="entry name" value="PROKAR_NTER_METHYL"/>
    <property type="match status" value="1"/>
</dbReference>
<gene>
    <name evidence="1" type="ORF">G8E10_03835</name>
</gene>
<dbReference type="RefSeq" id="WP_167127029.1">
    <property type="nucleotide sequence ID" value="NZ_JAANCM010000001.1"/>
</dbReference>
<name>A0AA44CBC3_9HYPH</name>
<evidence type="ECO:0000313" key="2">
    <source>
        <dbReference type="Proteomes" id="UP001155840"/>
    </source>
</evidence>
<dbReference type="Proteomes" id="UP001155840">
    <property type="component" value="Unassembled WGS sequence"/>
</dbReference>
<dbReference type="AlphaFoldDB" id="A0AA44CBC3"/>
<sequence>MRKGGAQGGFTLIEVLVAFLVLAFGTLAIQQAVMASVEGTRRAEDRLRAERVVRSLMTAPISGDPGDGVQTGVMDGLSWSIRYEPLRLPFTTAADAEGKPVDWTPRRMMVTVPLPPRSRWSLSARRDAVVSIETIRLIRVSTAEIARPEERSP</sequence>